<evidence type="ECO:0000256" key="20">
    <source>
        <dbReference type="SAM" id="Phobius"/>
    </source>
</evidence>
<evidence type="ECO:0000256" key="8">
    <source>
        <dbReference type="ARBA" id="ARBA00022729"/>
    </source>
</evidence>
<evidence type="ECO:0000256" key="9">
    <source>
        <dbReference type="ARBA" id="ARBA00022741"/>
    </source>
</evidence>
<dbReference type="PANTHER" id="PTHR46204">
    <property type="entry name" value="CHITIN ELICITOR RECEPTOR KINASE 1-RELATED"/>
    <property type="match status" value="1"/>
</dbReference>
<dbReference type="Gene3D" id="1.10.510.10">
    <property type="entry name" value="Transferase(Phosphotransferase) domain 1"/>
    <property type="match status" value="1"/>
</dbReference>
<dbReference type="GO" id="GO:0008061">
    <property type="term" value="F:chitin binding"/>
    <property type="evidence" value="ECO:0007669"/>
    <property type="project" value="UniProtKB-KW"/>
</dbReference>
<dbReference type="GO" id="GO:0004674">
    <property type="term" value="F:protein serine/threonine kinase activity"/>
    <property type="evidence" value="ECO:0007669"/>
    <property type="project" value="UniProtKB-KW"/>
</dbReference>
<name>A0A4S8JYE2_MUSBA</name>
<dbReference type="InterPro" id="IPR001245">
    <property type="entry name" value="Ser-Thr/Tyr_kinase_cat_dom"/>
</dbReference>
<evidence type="ECO:0000256" key="4">
    <source>
        <dbReference type="ARBA" id="ARBA00022527"/>
    </source>
</evidence>
<evidence type="ECO:0000256" key="10">
    <source>
        <dbReference type="ARBA" id="ARBA00022777"/>
    </source>
</evidence>
<dbReference type="InterPro" id="IPR044812">
    <property type="entry name" value="CERK1/LYK3-like"/>
</dbReference>
<dbReference type="Pfam" id="PF01476">
    <property type="entry name" value="LysM"/>
    <property type="match status" value="1"/>
</dbReference>
<comment type="subcellular location">
    <subcellularLocation>
        <location evidence="1">Cell membrane</location>
        <topology evidence="1">Single-pass membrane protein</topology>
    </subcellularLocation>
</comment>
<gene>
    <name evidence="23" type="ORF">C4D60_Mb05t23600</name>
</gene>
<keyword evidence="15" id="KW-0675">Receptor</keyword>
<dbReference type="Gene3D" id="3.10.350.10">
    <property type="entry name" value="LysM domain"/>
    <property type="match status" value="1"/>
</dbReference>
<evidence type="ECO:0000256" key="3">
    <source>
        <dbReference type="ARBA" id="ARBA00022475"/>
    </source>
</evidence>
<dbReference type="GO" id="GO:0019199">
    <property type="term" value="F:transmembrane receptor protein kinase activity"/>
    <property type="evidence" value="ECO:0007669"/>
    <property type="project" value="InterPro"/>
</dbReference>
<keyword evidence="24" id="KW-1185">Reference proteome</keyword>
<evidence type="ECO:0000256" key="5">
    <source>
        <dbReference type="ARBA" id="ARBA00022669"/>
    </source>
</evidence>
<dbReference type="InterPro" id="IPR036779">
    <property type="entry name" value="LysM_dom_sf"/>
</dbReference>
<keyword evidence="14" id="KW-1015">Disulfide bond</keyword>
<evidence type="ECO:0000256" key="18">
    <source>
        <dbReference type="ARBA" id="ARBA00048679"/>
    </source>
</evidence>
<keyword evidence="11 19" id="KW-0067">ATP-binding</keyword>
<keyword evidence="16" id="KW-0325">Glycoprotein</keyword>
<dbReference type="FunFam" id="3.30.200.20:FF:000468">
    <property type="entry name" value="LysM receptor kinase 2"/>
    <property type="match status" value="1"/>
</dbReference>
<keyword evidence="3" id="KW-1003">Cell membrane</keyword>
<dbReference type="FunFam" id="1.10.510.10:FF:000468">
    <property type="entry name" value="PTI1-like tyrosine-protein kinase 3"/>
    <property type="match status" value="1"/>
</dbReference>
<feature type="domain" description="LysM" evidence="22">
    <location>
        <begin position="51"/>
        <end position="96"/>
    </location>
</feature>
<evidence type="ECO:0000256" key="11">
    <source>
        <dbReference type="ARBA" id="ARBA00022840"/>
    </source>
</evidence>
<dbReference type="InterPro" id="IPR056562">
    <property type="entry name" value="LysM2_CERK1_LYK3_4_5"/>
</dbReference>
<keyword evidence="9 19" id="KW-0547">Nucleotide-binding</keyword>
<evidence type="ECO:0000256" key="6">
    <source>
        <dbReference type="ARBA" id="ARBA00022679"/>
    </source>
</evidence>
<dbReference type="EC" id="2.7.11.1" evidence="2"/>
<evidence type="ECO:0000313" key="24">
    <source>
        <dbReference type="Proteomes" id="UP000317650"/>
    </source>
</evidence>
<evidence type="ECO:0000259" key="21">
    <source>
        <dbReference type="PROSITE" id="PS50011"/>
    </source>
</evidence>
<comment type="caution">
    <text evidence="23">The sequence shown here is derived from an EMBL/GenBank/DDBJ whole genome shotgun (WGS) entry which is preliminary data.</text>
</comment>
<evidence type="ECO:0000256" key="12">
    <source>
        <dbReference type="ARBA" id="ARBA00022989"/>
    </source>
</evidence>
<dbReference type="InterPro" id="IPR018392">
    <property type="entry name" value="LysM"/>
</dbReference>
<evidence type="ECO:0000256" key="16">
    <source>
        <dbReference type="ARBA" id="ARBA00023180"/>
    </source>
</evidence>
<keyword evidence="7 20" id="KW-0812">Transmembrane</keyword>
<dbReference type="STRING" id="52838.A0A4S8JYE2"/>
<keyword evidence="4" id="KW-0723">Serine/threonine-protein kinase</keyword>
<evidence type="ECO:0000256" key="17">
    <source>
        <dbReference type="ARBA" id="ARBA00047899"/>
    </source>
</evidence>
<feature type="binding site" evidence="19">
    <location>
        <position position="388"/>
    </location>
    <ligand>
        <name>ATP</name>
        <dbReference type="ChEBI" id="CHEBI:30616"/>
    </ligand>
</feature>
<dbReference type="InterPro" id="IPR057097">
    <property type="entry name" value="LysM_RLK3/10"/>
</dbReference>
<keyword evidence="6" id="KW-0808">Transferase</keyword>
<evidence type="ECO:0000256" key="19">
    <source>
        <dbReference type="PROSITE-ProRule" id="PRU10141"/>
    </source>
</evidence>
<dbReference type="Pfam" id="PF23472">
    <property type="entry name" value="LysM2_CERK1_LYK3_4_5"/>
    <property type="match status" value="1"/>
</dbReference>
<dbReference type="Gene3D" id="3.30.200.20">
    <property type="entry name" value="Phosphorylase Kinase, domain 1"/>
    <property type="match status" value="1"/>
</dbReference>
<organism evidence="23 24">
    <name type="scientific">Musa balbisiana</name>
    <name type="common">Banana</name>
    <dbReference type="NCBI Taxonomy" id="52838"/>
    <lineage>
        <taxon>Eukaryota</taxon>
        <taxon>Viridiplantae</taxon>
        <taxon>Streptophyta</taxon>
        <taxon>Embryophyta</taxon>
        <taxon>Tracheophyta</taxon>
        <taxon>Spermatophyta</taxon>
        <taxon>Magnoliopsida</taxon>
        <taxon>Liliopsida</taxon>
        <taxon>Zingiberales</taxon>
        <taxon>Musaceae</taxon>
        <taxon>Musa</taxon>
    </lineage>
</organism>
<reference evidence="23 24" key="1">
    <citation type="journal article" date="2019" name="Nat. Plants">
        <title>Genome sequencing of Musa balbisiana reveals subgenome evolution and function divergence in polyploid bananas.</title>
        <authorList>
            <person name="Yao X."/>
        </authorList>
    </citation>
    <scope>NUCLEOTIDE SEQUENCE [LARGE SCALE GENOMIC DNA]</scope>
    <source>
        <strain evidence="24">cv. DH-PKW</strain>
        <tissue evidence="23">Leaves</tissue>
    </source>
</reference>
<dbReference type="PROSITE" id="PS00107">
    <property type="entry name" value="PROTEIN_KINASE_ATP"/>
    <property type="match status" value="1"/>
</dbReference>
<dbReference type="Pfam" id="PF07714">
    <property type="entry name" value="PK_Tyr_Ser-Thr"/>
    <property type="match status" value="1"/>
</dbReference>
<dbReference type="InterPro" id="IPR011009">
    <property type="entry name" value="Kinase-like_dom_sf"/>
</dbReference>
<evidence type="ECO:0000256" key="13">
    <source>
        <dbReference type="ARBA" id="ARBA00023136"/>
    </source>
</evidence>
<evidence type="ECO:0000256" key="7">
    <source>
        <dbReference type="ARBA" id="ARBA00022692"/>
    </source>
</evidence>
<keyword evidence="10" id="KW-0418">Kinase</keyword>
<dbReference type="PROSITE" id="PS50011">
    <property type="entry name" value="PROTEIN_KINASE_DOM"/>
    <property type="match status" value="1"/>
</dbReference>
<accession>A0A4S8JYE2</accession>
<keyword evidence="13 20" id="KW-0472">Membrane</keyword>
<comment type="catalytic activity">
    <reaction evidence="18">
        <text>L-seryl-[protein] + ATP = O-phospho-L-seryl-[protein] + ADP + H(+)</text>
        <dbReference type="Rhea" id="RHEA:17989"/>
        <dbReference type="Rhea" id="RHEA-COMP:9863"/>
        <dbReference type="Rhea" id="RHEA-COMP:11604"/>
        <dbReference type="ChEBI" id="CHEBI:15378"/>
        <dbReference type="ChEBI" id="CHEBI:29999"/>
        <dbReference type="ChEBI" id="CHEBI:30616"/>
        <dbReference type="ChEBI" id="CHEBI:83421"/>
        <dbReference type="ChEBI" id="CHEBI:456216"/>
        <dbReference type="EC" id="2.7.11.1"/>
    </reaction>
</comment>
<sequence length="656" mass="72746">MERRQGFHRPAFRIESKMIRSSSFPLCFLILVSFLRRSESACRRGCDLALASYYVSPKDNLTYISSLFGVKYTDLGPYNPNIKNLNSIRTGSRINVFFRCDCIDGDFLGHNFSYVVLKGDTYNAIARDVYANLTTVDLLSTFNSYPVTNVPDGAIIGVVINCSCGDASVSKDYGLFVTYPLQPGENLSSVAAANGFPSQEDLLLKYNPGVNFSSGSGVVFIPAKGEPFIFFMLIQMEAIIRFPQEEFMSECLMEEIYLIGFSNLCKEHDVKTTGTSDGAISGISIAGVVLLILATYLYIHLRRRKKAKKASLLSSPCEAYMYKPGVVTSRAERSSTIAGITVDKSVEFSYEELARATDDFSLAYKIGGGGFGVVYYAELRGEKAAIKKMDMQATKEFLAELKVLTNVHHLNLVRLIGYCTEVSLFLVYEFIENGNLSEHLQGLGRNPLPWVARVQIALDSARGLEYLHEHTVPVYTHRDIKSANILIDKNFHAKVADFGLAKLIVFGASLQTQLVGTFGYMPPEYAQYGEISPKVDVYAFGVVLYELISAKGAIVKTGGSVTESKGLIALFEEALSKPDLKEELRKLIDPRLGQDYPIDSVIAMAWLAKSCTEENRQQRPTMRQVVVSLMTLSAGTEDWYVGSYEKQALVNLIFGR</sequence>
<dbReference type="EMBL" id="PYDT01000003">
    <property type="protein sequence ID" value="THU67338.1"/>
    <property type="molecule type" value="Genomic_DNA"/>
</dbReference>
<dbReference type="SMART" id="SM00220">
    <property type="entry name" value="S_TKc"/>
    <property type="match status" value="1"/>
</dbReference>
<dbReference type="InterPro" id="IPR008271">
    <property type="entry name" value="Ser/Thr_kinase_AS"/>
</dbReference>
<dbReference type="GO" id="GO:0005886">
    <property type="term" value="C:plasma membrane"/>
    <property type="evidence" value="ECO:0007669"/>
    <property type="project" value="UniProtKB-SubCell"/>
</dbReference>
<evidence type="ECO:0000313" key="23">
    <source>
        <dbReference type="EMBL" id="THU67338.1"/>
    </source>
</evidence>
<dbReference type="PROSITE" id="PS00108">
    <property type="entry name" value="PROTEIN_KINASE_ST"/>
    <property type="match status" value="1"/>
</dbReference>
<dbReference type="Pfam" id="PF23577">
    <property type="entry name" value="LysM_RLK"/>
    <property type="match status" value="1"/>
</dbReference>
<feature type="domain" description="Protein kinase" evidence="21">
    <location>
        <begin position="360"/>
        <end position="640"/>
    </location>
</feature>
<dbReference type="PANTHER" id="PTHR46204:SF2">
    <property type="entry name" value="CHITIN ELICITOR RECEPTOR KINASE 1"/>
    <property type="match status" value="1"/>
</dbReference>
<protein>
    <recommendedName>
        <fullName evidence="2">non-specific serine/threonine protein kinase</fullName>
        <ecNumber evidence="2">2.7.11.1</ecNumber>
    </recommendedName>
</protein>
<dbReference type="AlphaFoldDB" id="A0A4S8JYE2"/>
<feature type="domain" description="LysM" evidence="22">
    <location>
        <begin position="112"/>
        <end position="162"/>
    </location>
</feature>
<keyword evidence="12 20" id="KW-1133">Transmembrane helix</keyword>
<feature type="transmembrane region" description="Helical" evidence="20">
    <location>
        <begin position="279"/>
        <end position="299"/>
    </location>
</feature>
<dbReference type="Proteomes" id="UP000317650">
    <property type="component" value="Chromosome 5"/>
</dbReference>
<keyword evidence="8" id="KW-0732">Signal</keyword>
<dbReference type="SUPFAM" id="SSF56112">
    <property type="entry name" value="Protein kinase-like (PK-like)"/>
    <property type="match status" value="1"/>
</dbReference>
<comment type="catalytic activity">
    <reaction evidence="17">
        <text>L-threonyl-[protein] + ATP = O-phospho-L-threonyl-[protein] + ADP + H(+)</text>
        <dbReference type="Rhea" id="RHEA:46608"/>
        <dbReference type="Rhea" id="RHEA-COMP:11060"/>
        <dbReference type="Rhea" id="RHEA-COMP:11605"/>
        <dbReference type="ChEBI" id="CHEBI:15378"/>
        <dbReference type="ChEBI" id="CHEBI:30013"/>
        <dbReference type="ChEBI" id="CHEBI:30616"/>
        <dbReference type="ChEBI" id="CHEBI:61977"/>
        <dbReference type="ChEBI" id="CHEBI:456216"/>
        <dbReference type="EC" id="2.7.11.1"/>
    </reaction>
</comment>
<evidence type="ECO:0000256" key="14">
    <source>
        <dbReference type="ARBA" id="ARBA00023157"/>
    </source>
</evidence>
<keyword evidence="5" id="KW-0147">Chitin-binding</keyword>
<proteinExistence type="predicted"/>
<dbReference type="GO" id="GO:0045087">
    <property type="term" value="P:innate immune response"/>
    <property type="evidence" value="ECO:0007669"/>
    <property type="project" value="InterPro"/>
</dbReference>
<dbReference type="InterPro" id="IPR000719">
    <property type="entry name" value="Prot_kinase_dom"/>
</dbReference>
<evidence type="ECO:0000256" key="2">
    <source>
        <dbReference type="ARBA" id="ARBA00012513"/>
    </source>
</evidence>
<dbReference type="InterPro" id="IPR017441">
    <property type="entry name" value="Protein_kinase_ATP_BS"/>
</dbReference>
<evidence type="ECO:0000259" key="22">
    <source>
        <dbReference type="PROSITE" id="PS51782"/>
    </source>
</evidence>
<evidence type="ECO:0000256" key="15">
    <source>
        <dbReference type="ARBA" id="ARBA00023170"/>
    </source>
</evidence>
<dbReference type="PROSITE" id="PS51782">
    <property type="entry name" value="LYSM"/>
    <property type="match status" value="2"/>
</dbReference>
<evidence type="ECO:0000256" key="1">
    <source>
        <dbReference type="ARBA" id="ARBA00004162"/>
    </source>
</evidence>
<dbReference type="GO" id="GO:0005524">
    <property type="term" value="F:ATP binding"/>
    <property type="evidence" value="ECO:0007669"/>
    <property type="project" value="UniProtKB-UniRule"/>
</dbReference>